<accession>A0A250J451</accession>
<keyword evidence="1" id="KW-0732">Signal</keyword>
<sequence length="294" mass="31476">MKATAGSRILVALLVSMAWSASAPAQSLTSFTATYRGGSGAICGTAYSIIGKEPLSSQSRYPVFIYTVGTTEGFDHSSAMAAVEEMASRGYVAATVEYDNATFGTCSTLESRARCIFDSTRSTSAINTICSRARADCSKGVVVAGFSQGSIMAILARNHDDRVRAAYGLGAGVEYSVYDLRSCVANGNRALPGDRLRVVNGENDAFMGATELTVRSQIQAMTGLSCPLATSCFRDNASGWYIVENSEASDGSADHCYMRQGSCIGLTLDQKWRTGTYDWSLRTNLDWLTQFTQP</sequence>
<dbReference type="Gene3D" id="3.40.50.1820">
    <property type="entry name" value="alpha/beta hydrolase"/>
    <property type="match status" value="1"/>
</dbReference>
<name>A0A250J451_9BACT</name>
<proteinExistence type="predicted"/>
<dbReference type="SUPFAM" id="SSF53474">
    <property type="entry name" value="alpha/beta-Hydrolases"/>
    <property type="match status" value="1"/>
</dbReference>
<protein>
    <submittedName>
        <fullName evidence="2">Uncharacterized protein</fullName>
    </submittedName>
</protein>
<dbReference type="RefSeq" id="WP_157758554.1">
    <property type="nucleotide sequence ID" value="NZ_CP022098.1"/>
</dbReference>
<dbReference type="AlphaFoldDB" id="A0A250J451"/>
<dbReference type="EMBL" id="CP022098">
    <property type="protein sequence ID" value="ATB38719.1"/>
    <property type="molecule type" value="Genomic_DNA"/>
</dbReference>
<organism evidence="2 3">
    <name type="scientific">Cystobacter fuscus</name>
    <dbReference type="NCBI Taxonomy" id="43"/>
    <lineage>
        <taxon>Bacteria</taxon>
        <taxon>Pseudomonadati</taxon>
        <taxon>Myxococcota</taxon>
        <taxon>Myxococcia</taxon>
        <taxon>Myxococcales</taxon>
        <taxon>Cystobacterineae</taxon>
        <taxon>Archangiaceae</taxon>
        <taxon>Cystobacter</taxon>
    </lineage>
</organism>
<evidence type="ECO:0000313" key="3">
    <source>
        <dbReference type="Proteomes" id="UP000217257"/>
    </source>
</evidence>
<reference evidence="2 3" key="1">
    <citation type="submission" date="2017-06" db="EMBL/GenBank/DDBJ databases">
        <title>Sequencing and comparative analysis of myxobacterial genomes.</title>
        <authorList>
            <person name="Rupp O."/>
            <person name="Goesmann A."/>
            <person name="Sogaard-Andersen L."/>
        </authorList>
    </citation>
    <scope>NUCLEOTIDE SEQUENCE [LARGE SCALE GENOMIC DNA]</scope>
    <source>
        <strain evidence="2 3">DSM 52655</strain>
    </source>
</reference>
<feature type="chain" id="PRO_5012896932" evidence="1">
    <location>
        <begin position="26"/>
        <end position="294"/>
    </location>
</feature>
<gene>
    <name evidence="2" type="ORF">CYFUS_004154</name>
</gene>
<dbReference type="Proteomes" id="UP000217257">
    <property type="component" value="Chromosome"/>
</dbReference>
<dbReference type="InterPro" id="IPR029058">
    <property type="entry name" value="AB_hydrolase_fold"/>
</dbReference>
<feature type="signal peptide" evidence="1">
    <location>
        <begin position="1"/>
        <end position="25"/>
    </location>
</feature>
<evidence type="ECO:0000256" key="1">
    <source>
        <dbReference type="SAM" id="SignalP"/>
    </source>
</evidence>
<dbReference type="KEGG" id="cfus:CYFUS_004154"/>
<evidence type="ECO:0000313" key="2">
    <source>
        <dbReference type="EMBL" id="ATB38719.1"/>
    </source>
</evidence>